<protein>
    <submittedName>
        <fullName evidence="2">Uncharacterized protein</fullName>
    </submittedName>
</protein>
<dbReference type="Proteomes" id="UP000828390">
    <property type="component" value="Unassembled WGS sequence"/>
</dbReference>
<reference evidence="2" key="2">
    <citation type="submission" date="2020-11" db="EMBL/GenBank/DDBJ databases">
        <authorList>
            <person name="McCartney M.A."/>
            <person name="Auch B."/>
            <person name="Kono T."/>
            <person name="Mallez S."/>
            <person name="Becker A."/>
            <person name="Gohl D.M."/>
            <person name="Silverstein K.A.T."/>
            <person name="Koren S."/>
            <person name="Bechman K.B."/>
            <person name="Herman A."/>
            <person name="Abrahante J.E."/>
            <person name="Garbe J."/>
        </authorList>
    </citation>
    <scope>NUCLEOTIDE SEQUENCE</scope>
    <source>
        <strain evidence="2">Duluth1</strain>
        <tissue evidence="2">Whole animal</tissue>
    </source>
</reference>
<comment type="caution">
    <text evidence="2">The sequence shown here is derived from an EMBL/GenBank/DDBJ whole genome shotgun (WGS) entry which is preliminary data.</text>
</comment>
<feature type="region of interest" description="Disordered" evidence="1">
    <location>
        <begin position="1"/>
        <end position="97"/>
    </location>
</feature>
<sequence>MPSVSESESDGNLEGSDENKVNTDKDGSECKSDDTNSFDVIENDERYTGNDENDGESVDIEEYDNETGSHTDDEGSVLDTNGDYKKHCTYHESDEKT</sequence>
<evidence type="ECO:0000313" key="2">
    <source>
        <dbReference type="EMBL" id="KAH3846913.1"/>
    </source>
</evidence>
<feature type="compositionally biased region" description="Basic and acidic residues" evidence="1">
    <location>
        <begin position="82"/>
        <end position="97"/>
    </location>
</feature>
<dbReference type="AlphaFoldDB" id="A0A9D4QXV5"/>
<dbReference type="EMBL" id="JAIWYP010000003">
    <property type="protein sequence ID" value="KAH3846913.1"/>
    <property type="molecule type" value="Genomic_DNA"/>
</dbReference>
<feature type="compositionally biased region" description="Basic and acidic residues" evidence="1">
    <location>
        <begin position="17"/>
        <end position="34"/>
    </location>
</feature>
<keyword evidence="3" id="KW-1185">Reference proteome</keyword>
<proteinExistence type="predicted"/>
<evidence type="ECO:0000256" key="1">
    <source>
        <dbReference type="SAM" id="MobiDB-lite"/>
    </source>
</evidence>
<feature type="compositionally biased region" description="Acidic residues" evidence="1">
    <location>
        <begin position="51"/>
        <end position="65"/>
    </location>
</feature>
<gene>
    <name evidence="2" type="ORF">DPMN_089220</name>
</gene>
<name>A0A9D4QXV5_DREPO</name>
<reference evidence="2" key="1">
    <citation type="journal article" date="2019" name="bioRxiv">
        <title>The Genome of the Zebra Mussel, Dreissena polymorpha: A Resource for Invasive Species Research.</title>
        <authorList>
            <person name="McCartney M.A."/>
            <person name="Auch B."/>
            <person name="Kono T."/>
            <person name="Mallez S."/>
            <person name="Zhang Y."/>
            <person name="Obille A."/>
            <person name="Becker A."/>
            <person name="Abrahante J.E."/>
            <person name="Garbe J."/>
            <person name="Badalamenti J.P."/>
            <person name="Herman A."/>
            <person name="Mangelson H."/>
            <person name="Liachko I."/>
            <person name="Sullivan S."/>
            <person name="Sone E.D."/>
            <person name="Koren S."/>
            <person name="Silverstein K.A.T."/>
            <person name="Beckman K.B."/>
            <person name="Gohl D.M."/>
        </authorList>
    </citation>
    <scope>NUCLEOTIDE SEQUENCE</scope>
    <source>
        <strain evidence="2">Duluth1</strain>
        <tissue evidence="2">Whole animal</tissue>
    </source>
</reference>
<organism evidence="2 3">
    <name type="scientific">Dreissena polymorpha</name>
    <name type="common">Zebra mussel</name>
    <name type="synonym">Mytilus polymorpha</name>
    <dbReference type="NCBI Taxonomy" id="45954"/>
    <lineage>
        <taxon>Eukaryota</taxon>
        <taxon>Metazoa</taxon>
        <taxon>Spiralia</taxon>
        <taxon>Lophotrochozoa</taxon>
        <taxon>Mollusca</taxon>
        <taxon>Bivalvia</taxon>
        <taxon>Autobranchia</taxon>
        <taxon>Heteroconchia</taxon>
        <taxon>Euheterodonta</taxon>
        <taxon>Imparidentia</taxon>
        <taxon>Neoheterodontei</taxon>
        <taxon>Myida</taxon>
        <taxon>Dreissenoidea</taxon>
        <taxon>Dreissenidae</taxon>
        <taxon>Dreissena</taxon>
    </lineage>
</organism>
<evidence type="ECO:0000313" key="3">
    <source>
        <dbReference type="Proteomes" id="UP000828390"/>
    </source>
</evidence>
<accession>A0A9D4QXV5</accession>